<dbReference type="eggNOG" id="KOG4549">
    <property type="taxonomic scope" value="Eukaryota"/>
</dbReference>
<proteinExistence type="predicted"/>
<reference evidence="2" key="2">
    <citation type="submission" date="2013-12" db="EMBL/GenBank/DDBJ databases">
        <authorList>
            <person name="Yu Y."/>
            <person name="Lee S."/>
            <person name="de Baynast K."/>
            <person name="Wissotski M."/>
            <person name="Liu L."/>
            <person name="Talag J."/>
            <person name="Goicoechea J."/>
            <person name="Angelova A."/>
            <person name="Jetty R."/>
            <person name="Kudrna D."/>
            <person name="Golser W."/>
            <person name="Rivera L."/>
            <person name="Zhang J."/>
            <person name="Wing R."/>
        </authorList>
    </citation>
    <scope>NUCLEOTIDE SEQUENCE</scope>
</reference>
<dbReference type="SFLD" id="SFLDG01129">
    <property type="entry name" value="C1.5:_HAD__Beta-PGM__Phosphata"/>
    <property type="match status" value="1"/>
</dbReference>
<dbReference type="SUPFAM" id="SSF56784">
    <property type="entry name" value="HAD-like"/>
    <property type="match status" value="2"/>
</dbReference>
<dbReference type="SFLD" id="SFLDG01131">
    <property type="entry name" value="C1.5.2:_MDP_Like"/>
    <property type="match status" value="1"/>
</dbReference>
<dbReference type="Pfam" id="PF12689">
    <property type="entry name" value="Acid_PPase"/>
    <property type="match status" value="2"/>
</dbReference>
<sequence length="321" mass="36388">MGEERVKAEALQILGLFQVLPRLVVFDLDYTLWPFYCECRSKRDSPSLYRHAKGIMFALKEKGIDMAIASRSPTPDIAKVFIDKLEMKSMFVAQEIFSSWTHKTEHFQKIQRKTGIPYKSMLFFDDEDRNIETVSKMGVTSVLVENGVNLDMFKLGLSNFATNFAASSTSINKKDINVSQKSDCYSIGDSPMLFRHAKGIMCALKEKGIAMAVASRSSTPDIANAFLDKLELQPMFVTKEIFDSWTHKTEHFQRIQMTTGIPYESMLFFDDEHRNFATVSKMGVTSVLVDWDGGVNLDMFKLGLNNFAAKFPASSIDHKDK</sequence>
<accession>A0A0D9VYQ8</accession>
<dbReference type="AlphaFoldDB" id="A0A0D9VYQ8"/>
<dbReference type="GO" id="GO:0003993">
    <property type="term" value="F:acid phosphatase activity"/>
    <property type="evidence" value="ECO:0007669"/>
    <property type="project" value="TreeGrafter"/>
</dbReference>
<dbReference type="InterPro" id="IPR023214">
    <property type="entry name" value="HAD_sf"/>
</dbReference>
<dbReference type="PANTHER" id="PTHR17901:SF14">
    <property type="entry name" value="MAGNESIUM-DEPENDENT PHOSPHATASE 1"/>
    <property type="match status" value="1"/>
</dbReference>
<dbReference type="InterPro" id="IPR010036">
    <property type="entry name" value="MDP_1_eu_arc"/>
</dbReference>
<dbReference type="FunFam" id="3.40.50.1000:FF:000120">
    <property type="entry name" value="Magnesium-dependent phosphatase 1"/>
    <property type="match status" value="2"/>
</dbReference>
<dbReference type="CDD" id="cd07501">
    <property type="entry name" value="HAD_MDP-1_like"/>
    <property type="match status" value="1"/>
</dbReference>
<evidence type="ECO:0000313" key="2">
    <source>
        <dbReference type="Proteomes" id="UP000032180"/>
    </source>
</evidence>
<protein>
    <recommendedName>
        <fullName evidence="3">Magnesium-dependent phosphatase-1</fullName>
    </recommendedName>
</protein>
<dbReference type="STRING" id="77586.A0A0D9VYQ8"/>
<dbReference type="Gramene" id="LPERR03G27950.1">
    <property type="protein sequence ID" value="LPERR03G27950.1"/>
    <property type="gene ID" value="LPERR03G27950"/>
</dbReference>
<evidence type="ECO:0000313" key="1">
    <source>
        <dbReference type="EnsemblPlants" id="LPERR03G27950.1"/>
    </source>
</evidence>
<reference evidence="1" key="3">
    <citation type="submission" date="2015-04" db="UniProtKB">
        <authorList>
            <consortium name="EnsemblPlants"/>
        </authorList>
    </citation>
    <scope>IDENTIFICATION</scope>
</reference>
<dbReference type="SFLD" id="SFLDS00003">
    <property type="entry name" value="Haloacid_Dehalogenase"/>
    <property type="match status" value="1"/>
</dbReference>
<dbReference type="HOGENOM" id="CLU_687702_0_0_1"/>
<dbReference type="Gene3D" id="3.40.50.1000">
    <property type="entry name" value="HAD superfamily/HAD-like"/>
    <property type="match status" value="2"/>
</dbReference>
<organism evidence="1 2">
    <name type="scientific">Leersia perrieri</name>
    <dbReference type="NCBI Taxonomy" id="77586"/>
    <lineage>
        <taxon>Eukaryota</taxon>
        <taxon>Viridiplantae</taxon>
        <taxon>Streptophyta</taxon>
        <taxon>Embryophyta</taxon>
        <taxon>Tracheophyta</taxon>
        <taxon>Spermatophyta</taxon>
        <taxon>Magnoliopsida</taxon>
        <taxon>Liliopsida</taxon>
        <taxon>Poales</taxon>
        <taxon>Poaceae</taxon>
        <taxon>BOP clade</taxon>
        <taxon>Oryzoideae</taxon>
        <taxon>Oryzeae</taxon>
        <taxon>Oryzinae</taxon>
        <taxon>Leersia</taxon>
    </lineage>
</organism>
<name>A0A0D9VYQ8_9ORYZ</name>
<dbReference type="NCBIfam" id="TIGR01681">
    <property type="entry name" value="HAD-SF-IIIC"/>
    <property type="match status" value="1"/>
</dbReference>
<keyword evidence="2" id="KW-1185">Reference proteome</keyword>
<dbReference type="PANTHER" id="PTHR17901">
    <property type="entry name" value="MAGNESIUM-DEPENDENT PHOSPHATASE 1 MDP1"/>
    <property type="match status" value="1"/>
</dbReference>
<dbReference type="Proteomes" id="UP000032180">
    <property type="component" value="Chromosome 3"/>
</dbReference>
<dbReference type="InterPro" id="IPR010033">
    <property type="entry name" value="HAD_SF_ppase_IIIC"/>
</dbReference>
<dbReference type="InterPro" id="IPR036412">
    <property type="entry name" value="HAD-like_sf"/>
</dbReference>
<reference evidence="1 2" key="1">
    <citation type="submission" date="2012-08" db="EMBL/GenBank/DDBJ databases">
        <title>Oryza genome evolution.</title>
        <authorList>
            <person name="Wing R.A."/>
        </authorList>
    </citation>
    <scope>NUCLEOTIDE SEQUENCE</scope>
</reference>
<evidence type="ECO:0008006" key="3">
    <source>
        <dbReference type="Google" id="ProtNLM"/>
    </source>
</evidence>
<dbReference type="InterPro" id="IPR035679">
    <property type="entry name" value="MDP-1_euk"/>
</dbReference>
<dbReference type="EnsemblPlants" id="LPERR03G27950.1">
    <property type="protein sequence ID" value="LPERR03G27950.1"/>
    <property type="gene ID" value="LPERR03G27950"/>
</dbReference>